<keyword evidence="3" id="KW-1185">Reference proteome</keyword>
<organism evidence="2 3">
    <name type="scientific">Photobacterium pectinilyticum</name>
    <dbReference type="NCBI Taxonomy" id="2906793"/>
    <lineage>
        <taxon>Bacteria</taxon>
        <taxon>Pseudomonadati</taxon>
        <taxon>Pseudomonadota</taxon>
        <taxon>Gammaproteobacteria</taxon>
        <taxon>Vibrionales</taxon>
        <taxon>Vibrionaceae</taxon>
        <taxon>Photobacterium</taxon>
    </lineage>
</organism>
<keyword evidence="1" id="KW-0472">Membrane</keyword>
<gene>
    <name evidence="2" type="ORF">NHN17_24815</name>
</gene>
<proteinExistence type="predicted"/>
<name>A0ABT1N958_9GAMM</name>
<comment type="caution">
    <text evidence="2">The sequence shown here is derived from an EMBL/GenBank/DDBJ whole genome shotgun (WGS) entry which is preliminary data.</text>
</comment>
<keyword evidence="1" id="KW-0812">Transmembrane</keyword>
<sequence>MLDWFAERWNDAVNFCWSLWLSLYDLLTDIALFVFDGLLSVSLLAIDGVGSSFSALNVIQYIDLIPNEVKSIMALVGVNEASVIIVSAILIRLGLQLVPFTRLGS</sequence>
<keyword evidence="1" id="KW-1133">Transmembrane helix</keyword>
<dbReference type="EMBL" id="JANEYT010000130">
    <property type="protein sequence ID" value="MCQ1061258.1"/>
    <property type="molecule type" value="Genomic_DNA"/>
</dbReference>
<evidence type="ECO:0000313" key="2">
    <source>
        <dbReference type="EMBL" id="MCQ1061258.1"/>
    </source>
</evidence>
<evidence type="ECO:0000256" key="1">
    <source>
        <dbReference type="SAM" id="Phobius"/>
    </source>
</evidence>
<protein>
    <submittedName>
        <fullName evidence="2">DUF2523 domain-containing protein</fullName>
    </submittedName>
</protein>
<dbReference type="RefSeq" id="WP_255045370.1">
    <property type="nucleotide sequence ID" value="NZ_JANEYT010000130.1"/>
</dbReference>
<reference evidence="2 3" key="1">
    <citation type="submission" date="2022-07" db="EMBL/GenBank/DDBJ databases">
        <title>Photobacterium pectinilyticum sp. nov., a marine bacterium isolated from surface seawater of Qingdao offshore.</title>
        <authorList>
            <person name="Wang X."/>
        </authorList>
    </citation>
    <scope>NUCLEOTIDE SEQUENCE [LARGE SCALE GENOMIC DNA]</scope>
    <source>
        <strain evidence="2 3">ZSDE20</strain>
    </source>
</reference>
<accession>A0ABT1N958</accession>
<feature type="transmembrane region" description="Helical" evidence="1">
    <location>
        <begin position="71"/>
        <end position="95"/>
    </location>
</feature>
<dbReference type="Proteomes" id="UP001524460">
    <property type="component" value="Unassembled WGS sequence"/>
</dbReference>
<feature type="transmembrane region" description="Helical" evidence="1">
    <location>
        <begin position="12"/>
        <end position="35"/>
    </location>
</feature>
<evidence type="ECO:0000313" key="3">
    <source>
        <dbReference type="Proteomes" id="UP001524460"/>
    </source>
</evidence>